<name>A0A4S4CXJ9_CAMSN</name>
<feature type="transmembrane region" description="Helical" evidence="2">
    <location>
        <begin position="64"/>
        <end position="83"/>
    </location>
</feature>
<dbReference type="EMBL" id="SDRB02013779">
    <property type="protein sequence ID" value="THF94133.1"/>
    <property type="molecule type" value="Genomic_DNA"/>
</dbReference>
<keyword evidence="2" id="KW-0812">Transmembrane</keyword>
<reference evidence="4 5" key="1">
    <citation type="journal article" date="2018" name="Proc. Natl. Acad. Sci. U.S.A.">
        <title>Draft genome sequence of Camellia sinensis var. sinensis provides insights into the evolution of the tea genome and tea quality.</title>
        <authorList>
            <person name="Wei C."/>
            <person name="Yang H."/>
            <person name="Wang S."/>
            <person name="Zhao J."/>
            <person name="Liu C."/>
            <person name="Gao L."/>
            <person name="Xia E."/>
            <person name="Lu Y."/>
            <person name="Tai Y."/>
            <person name="She G."/>
            <person name="Sun J."/>
            <person name="Cao H."/>
            <person name="Tong W."/>
            <person name="Gao Q."/>
            <person name="Li Y."/>
            <person name="Deng W."/>
            <person name="Jiang X."/>
            <person name="Wang W."/>
            <person name="Chen Q."/>
            <person name="Zhang S."/>
            <person name="Li H."/>
            <person name="Wu J."/>
            <person name="Wang P."/>
            <person name="Li P."/>
            <person name="Shi C."/>
            <person name="Zheng F."/>
            <person name="Jian J."/>
            <person name="Huang B."/>
            <person name="Shan D."/>
            <person name="Shi M."/>
            <person name="Fang C."/>
            <person name="Yue Y."/>
            <person name="Li F."/>
            <person name="Li D."/>
            <person name="Wei S."/>
            <person name="Han B."/>
            <person name="Jiang C."/>
            <person name="Yin Y."/>
            <person name="Xia T."/>
            <person name="Zhang Z."/>
            <person name="Bennetzen J.L."/>
            <person name="Zhao S."/>
            <person name="Wan X."/>
        </authorList>
    </citation>
    <scope>NUCLEOTIDE SEQUENCE [LARGE SCALE GENOMIC DNA]</scope>
    <source>
        <strain evidence="5">cv. Shuchazao</strain>
        <tissue evidence="4">Leaf</tissue>
    </source>
</reference>
<feature type="compositionally biased region" description="Basic and acidic residues" evidence="1">
    <location>
        <begin position="148"/>
        <end position="171"/>
    </location>
</feature>
<feature type="domain" description="DUF4408" evidence="3">
    <location>
        <begin position="45"/>
        <end position="88"/>
    </location>
</feature>
<gene>
    <name evidence="4" type="ORF">TEA_011715</name>
</gene>
<dbReference type="AlphaFoldDB" id="A0A4S4CXJ9"/>
<keyword evidence="5" id="KW-1185">Reference proteome</keyword>
<evidence type="ECO:0000256" key="1">
    <source>
        <dbReference type="SAM" id="MobiDB-lite"/>
    </source>
</evidence>
<proteinExistence type="predicted"/>
<dbReference type="PANTHER" id="PTHR35762">
    <property type="entry name" value="TRANSMEMBRANE PROTEIN"/>
    <property type="match status" value="1"/>
</dbReference>
<dbReference type="STRING" id="542762.A0A4S4CXJ9"/>
<dbReference type="PANTHER" id="PTHR35762:SF5">
    <property type="entry name" value="DUF4408 DOMAIN-CONTAINING PROTEIN"/>
    <property type="match status" value="1"/>
</dbReference>
<feature type="region of interest" description="Disordered" evidence="1">
    <location>
        <begin position="148"/>
        <end position="185"/>
    </location>
</feature>
<evidence type="ECO:0000256" key="2">
    <source>
        <dbReference type="SAM" id="Phobius"/>
    </source>
</evidence>
<dbReference type="Proteomes" id="UP000306102">
    <property type="component" value="Unassembled WGS sequence"/>
</dbReference>
<evidence type="ECO:0000313" key="5">
    <source>
        <dbReference type="Proteomes" id="UP000306102"/>
    </source>
</evidence>
<keyword evidence="2" id="KW-1133">Transmembrane helix</keyword>
<evidence type="ECO:0000259" key="3">
    <source>
        <dbReference type="Pfam" id="PF14364"/>
    </source>
</evidence>
<feature type="transmembrane region" description="Helical" evidence="2">
    <location>
        <begin position="20"/>
        <end position="44"/>
    </location>
</feature>
<comment type="caution">
    <text evidence="4">The sequence shown here is derived from an EMBL/GenBank/DDBJ whole genome shotgun (WGS) entry which is preliminary data.</text>
</comment>
<accession>A0A4S4CXJ9</accession>
<evidence type="ECO:0000313" key="4">
    <source>
        <dbReference type="EMBL" id="THF94133.1"/>
    </source>
</evidence>
<dbReference type="InterPro" id="IPR025520">
    <property type="entry name" value="DUF4408"/>
</dbReference>
<protein>
    <recommendedName>
        <fullName evidence="3">DUF4408 domain-containing protein</fullName>
    </recommendedName>
</protein>
<dbReference type="Pfam" id="PF14364">
    <property type="entry name" value="DUF4408"/>
    <property type="match status" value="1"/>
</dbReference>
<organism evidence="4 5">
    <name type="scientific">Camellia sinensis var. sinensis</name>
    <name type="common">China tea</name>
    <dbReference type="NCBI Taxonomy" id="542762"/>
    <lineage>
        <taxon>Eukaryota</taxon>
        <taxon>Viridiplantae</taxon>
        <taxon>Streptophyta</taxon>
        <taxon>Embryophyta</taxon>
        <taxon>Tracheophyta</taxon>
        <taxon>Spermatophyta</taxon>
        <taxon>Magnoliopsida</taxon>
        <taxon>eudicotyledons</taxon>
        <taxon>Gunneridae</taxon>
        <taxon>Pentapetalae</taxon>
        <taxon>asterids</taxon>
        <taxon>Ericales</taxon>
        <taxon>Theaceae</taxon>
        <taxon>Camellia</taxon>
    </lineage>
</organism>
<keyword evidence="2" id="KW-0472">Membrane</keyword>
<sequence length="211" mass="24589">MDSIKAKKLQAMKNYKNSLFLTNLILHLVTSLLCTLFFCCFWFPHLFYSLKHFIFVSLPNLKSFLFSPKCLFIVGNAIIVYLVRESKLTSSFSSPASDVYDKYVESSRSIHESSTHTEKTEEGKLEMNIIDKCVNKIEKKYVVQKEKGEEKVREDDGGRDHDHDNKVKEERGEEEEPGLPTEELNKRVESFIARVNRQRWLEARLVDCERG</sequence>